<keyword evidence="3" id="KW-1185">Reference proteome</keyword>
<dbReference type="EMBL" id="AODH01000001">
    <property type="protein sequence ID" value="EUJ42182.1"/>
    <property type="molecule type" value="Genomic_DNA"/>
</dbReference>
<dbReference type="STRING" id="1265861.BCAMP_00245"/>
<dbReference type="AlphaFoldDB" id="W7CYZ2"/>
<comment type="caution">
    <text evidence="2">The sequence shown here is derived from an EMBL/GenBank/DDBJ whole genome shotgun (WGS) entry which is preliminary data.</text>
</comment>
<reference evidence="2 3" key="1">
    <citation type="submission" date="2012-12" db="EMBL/GenBank/DDBJ databases">
        <title>Novel taxa of Listeriaceae from agricultural environments in the United States.</title>
        <authorList>
            <person name="den Bakker H.C."/>
            <person name="Allred A."/>
            <person name="Warchocki S."/>
            <person name="Wright E.M."/>
            <person name="Burrell A."/>
            <person name="Nightingale K.K."/>
            <person name="Kephart D."/>
            <person name="Wiedmann M."/>
        </authorList>
    </citation>
    <scope>NUCLEOTIDE SEQUENCE [LARGE SCALE GENOMIC DNA]</scope>
    <source>
        <strain evidence="2 3">FSL F6-1037</strain>
    </source>
</reference>
<gene>
    <name evidence="2" type="ORF">BCAMP_00245</name>
</gene>
<evidence type="ECO:0000313" key="2">
    <source>
        <dbReference type="EMBL" id="EUJ42182.1"/>
    </source>
</evidence>
<sequence>MSITDYLASIDDKRRPAFQHLFDRVTQAIPVGFECVMQYNMPTFVVPLDRYPAGYHVSPNTPLPFISLGVQKQHIAIYHLGLTLDTALFDWFVSEYAKVMPTKLNIGKSCIRFTNVNTIPIDLIEQLVRKLTVVDYLTLYETSR</sequence>
<name>W7CYZ2_9LIST</name>
<protein>
    <recommendedName>
        <fullName evidence="1">YdhG-like domain-containing protein</fullName>
    </recommendedName>
</protein>
<feature type="domain" description="YdhG-like" evidence="1">
    <location>
        <begin position="14"/>
        <end position="130"/>
    </location>
</feature>
<dbReference type="InterPro" id="IPR014922">
    <property type="entry name" value="YdhG-like"/>
</dbReference>
<proteinExistence type="predicted"/>
<dbReference type="OrthoDB" id="9813231at2"/>
<dbReference type="Pfam" id="PF08818">
    <property type="entry name" value="DUF1801"/>
    <property type="match status" value="1"/>
</dbReference>
<accession>W7CYZ2</accession>
<dbReference type="Gene3D" id="3.90.1150.200">
    <property type="match status" value="1"/>
</dbReference>
<dbReference type="RefSeq" id="WP_035312751.1">
    <property type="nucleotide sequence ID" value="NZ_AODH01000001.1"/>
</dbReference>
<evidence type="ECO:0000259" key="1">
    <source>
        <dbReference type="Pfam" id="PF08818"/>
    </source>
</evidence>
<dbReference type="Proteomes" id="UP000019243">
    <property type="component" value="Unassembled WGS sequence"/>
</dbReference>
<organism evidence="2 3">
    <name type="scientific">Brochothrix campestris FSL F6-1037</name>
    <dbReference type="NCBI Taxonomy" id="1265861"/>
    <lineage>
        <taxon>Bacteria</taxon>
        <taxon>Bacillati</taxon>
        <taxon>Bacillota</taxon>
        <taxon>Bacilli</taxon>
        <taxon>Bacillales</taxon>
        <taxon>Listeriaceae</taxon>
        <taxon>Brochothrix</taxon>
    </lineage>
</organism>
<dbReference type="SUPFAM" id="SSF159888">
    <property type="entry name" value="YdhG-like"/>
    <property type="match status" value="1"/>
</dbReference>
<evidence type="ECO:0000313" key="3">
    <source>
        <dbReference type="Proteomes" id="UP000019243"/>
    </source>
</evidence>